<dbReference type="PANTHER" id="PTHR16305">
    <property type="entry name" value="TESTICULAR SOLUBLE ADENYLYL CYCLASE"/>
    <property type="match status" value="1"/>
</dbReference>
<evidence type="ECO:0000259" key="3">
    <source>
        <dbReference type="PROSITE" id="PS50105"/>
    </source>
</evidence>
<comment type="caution">
    <text evidence="5">The sequence shown here is derived from an EMBL/GenBank/DDBJ whole genome shotgun (WGS) entry which is preliminary data.</text>
</comment>
<dbReference type="GO" id="GO:0009190">
    <property type="term" value="P:cyclic nucleotide biosynthetic process"/>
    <property type="evidence" value="ECO:0007669"/>
    <property type="project" value="InterPro"/>
</dbReference>
<dbReference type="InterPro" id="IPR013761">
    <property type="entry name" value="SAM/pointed_sf"/>
</dbReference>
<dbReference type="SUPFAM" id="SSF55073">
    <property type="entry name" value="Nucleotide cyclase"/>
    <property type="match status" value="1"/>
</dbReference>
<dbReference type="CDD" id="cd07302">
    <property type="entry name" value="CHD"/>
    <property type="match status" value="1"/>
</dbReference>
<dbReference type="OrthoDB" id="341967at2"/>
<evidence type="ECO:0000259" key="4">
    <source>
        <dbReference type="PROSITE" id="PS50125"/>
    </source>
</evidence>
<dbReference type="InterPro" id="IPR001660">
    <property type="entry name" value="SAM"/>
</dbReference>
<proteinExistence type="predicted"/>
<evidence type="ECO:0000313" key="5">
    <source>
        <dbReference type="EMBL" id="KNX41272.1"/>
    </source>
</evidence>
<evidence type="ECO:0000313" key="6">
    <source>
        <dbReference type="Proteomes" id="UP000037046"/>
    </source>
</evidence>
<evidence type="ECO:0000256" key="1">
    <source>
        <dbReference type="ARBA" id="ARBA00022741"/>
    </source>
</evidence>
<organism evidence="5 6">
    <name type="scientific">Roseovarius tolerans</name>
    <dbReference type="NCBI Taxonomy" id="74031"/>
    <lineage>
        <taxon>Bacteria</taxon>
        <taxon>Pseudomonadati</taxon>
        <taxon>Pseudomonadota</taxon>
        <taxon>Alphaproteobacteria</taxon>
        <taxon>Rhodobacterales</taxon>
        <taxon>Roseobacteraceae</taxon>
        <taxon>Roseovarius</taxon>
    </lineage>
</organism>
<dbReference type="GO" id="GO:0035556">
    <property type="term" value="P:intracellular signal transduction"/>
    <property type="evidence" value="ECO:0007669"/>
    <property type="project" value="InterPro"/>
</dbReference>
<accession>A0A0L6CU20</accession>
<dbReference type="EMBL" id="LGVV01000027">
    <property type="protein sequence ID" value="KNX41272.1"/>
    <property type="molecule type" value="Genomic_DNA"/>
</dbReference>
<dbReference type="PROSITE" id="PS50105">
    <property type="entry name" value="SAM_DOMAIN"/>
    <property type="match status" value="1"/>
</dbReference>
<dbReference type="SMART" id="SM00044">
    <property type="entry name" value="CYCc"/>
    <property type="match status" value="1"/>
</dbReference>
<dbReference type="InterPro" id="IPR041664">
    <property type="entry name" value="AAA_16"/>
</dbReference>
<dbReference type="EC" id="4.6.1.1" evidence="5"/>
<dbReference type="SUPFAM" id="SSF48452">
    <property type="entry name" value="TPR-like"/>
    <property type="match status" value="2"/>
</dbReference>
<dbReference type="SUPFAM" id="SSF47769">
    <property type="entry name" value="SAM/Pointed domain"/>
    <property type="match status" value="1"/>
</dbReference>
<dbReference type="PROSITE" id="PS50125">
    <property type="entry name" value="GUANYLATE_CYCLASE_2"/>
    <property type="match status" value="1"/>
</dbReference>
<dbReference type="AlphaFoldDB" id="A0A0L6CU20"/>
<keyword evidence="1" id="KW-0547">Nucleotide-binding</keyword>
<dbReference type="SUPFAM" id="SSF52540">
    <property type="entry name" value="P-loop containing nucleoside triphosphate hydrolases"/>
    <property type="match status" value="1"/>
</dbReference>
<dbReference type="CDD" id="cd09487">
    <property type="entry name" value="SAM_superfamily"/>
    <property type="match status" value="1"/>
</dbReference>
<dbReference type="Gene3D" id="1.25.40.10">
    <property type="entry name" value="Tetratricopeptide repeat domain"/>
    <property type="match status" value="1"/>
</dbReference>
<gene>
    <name evidence="5" type="primary">cyaB</name>
    <name evidence="5" type="ORF">ROTO_21360</name>
</gene>
<name>A0A0L6CU20_9RHOB</name>
<dbReference type="SMART" id="SM00454">
    <property type="entry name" value="SAM"/>
    <property type="match status" value="1"/>
</dbReference>
<dbReference type="InterPro" id="IPR029787">
    <property type="entry name" value="Nucleotide_cyclase"/>
</dbReference>
<dbReference type="InterPro" id="IPR011990">
    <property type="entry name" value="TPR-like_helical_dom_sf"/>
</dbReference>
<dbReference type="PANTHER" id="PTHR16305:SF28">
    <property type="entry name" value="GUANYLATE CYCLASE DOMAIN-CONTAINING PROTEIN"/>
    <property type="match status" value="1"/>
</dbReference>
<keyword evidence="2" id="KW-0067">ATP-binding</keyword>
<dbReference type="Gene3D" id="1.10.150.50">
    <property type="entry name" value="Transcription Factor, Ets-1"/>
    <property type="match status" value="1"/>
</dbReference>
<feature type="domain" description="SAM" evidence="3">
    <location>
        <begin position="1"/>
        <end position="62"/>
    </location>
</feature>
<protein>
    <submittedName>
        <fullName evidence="5">Adenylate cyclase 2</fullName>
        <ecNumber evidence="5">4.6.1.1</ecNumber>
    </submittedName>
</protein>
<reference evidence="6" key="1">
    <citation type="submission" date="2015-07" db="EMBL/GenBank/DDBJ databases">
        <title>Draft Genome Sequence of Roseovarius tolerans EL-164, a producer of N-Acylated Alanine Methyl Esters (NAMEs).</title>
        <authorList>
            <person name="Voget S."/>
            <person name="Bruns H."/>
            <person name="Wagner-Doebler I."/>
            <person name="Schulz S."/>
            <person name="Daniel R."/>
        </authorList>
    </citation>
    <scope>NUCLEOTIDE SEQUENCE [LARGE SCALE GENOMIC DNA]</scope>
    <source>
        <strain evidence="6">EL-164</strain>
    </source>
</reference>
<dbReference type="Proteomes" id="UP000037046">
    <property type="component" value="Unassembled WGS sequence"/>
</dbReference>
<dbReference type="Pfam" id="PF13191">
    <property type="entry name" value="AAA_16"/>
    <property type="match status" value="1"/>
</dbReference>
<dbReference type="GO" id="GO:0004016">
    <property type="term" value="F:adenylate cyclase activity"/>
    <property type="evidence" value="ECO:0007669"/>
    <property type="project" value="UniProtKB-EC"/>
</dbReference>
<dbReference type="GO" id="GO:0005737">
    <property type="term" value="C:cytoplasm"/>
    <property type="evidence" value="ECO:0007669"/>
    <property type="project" value="TreeGrafter"/>
</dbReference>
<dbReference type="RefSeq" id="WP_160316365.1">
    <property type="nucleotide sequence ID" value="NZ_CP118494.1"/>
</dbReference>
<dbReference type="Pfam" id="PF00211">
    <property type="entry name" value="Guanylate_cyc"/>
    <property type="match status" value="1"/>
</dbReference>
<sequence>MTELESLLDELGFHQYYCLFEDNDIDLTLVADLSLDELKEIGIASLGHRKKLYARFQTLAAPDPVTDQDASANDTADAGIEAERRNVTTVFADLNDYTALSRDLDTEDMHDVLSCFYESLNEIVVRMGGTIDGHRGDCVIAVFGAPVSYGNDTERALRAASEMHRAMDEISHRFGRELTIHVGAAVGNVLFSRRGYGHRKDVDFTLTGDTVNLASRLADRADRRETLIDHLIYRSLSHKIVCDTPLSLEVKGYDVPILAHRYIGFRETTEVKPLVGRDREMAVMRGALSGCAERGTGETIYVRGDAGLGKTHLLQATRFAADEAGFETHTAQFLDFGSGNTHDPIEKLVKSMCGLRDRARQSAIMVTVSKLVEAEVLTQVTAIFAVQMLGGKLDRDMSLMLSAMSDDARTENYRETLRQLLRHFSAHRPQLILVEDIHWADPDALPMVDLLIEESKINPILLLITSRMEGMVMEVTLAPIDSSARVRCMTLEALTESEALALAQKTLRVTEELIEECVQKAQGNPLFLVQMLAHATDSNGRLPSSIQSLIQARFDRLALIDKKILQAAAIFGQRFAMAAVTRIADISVYDEKPLVEAALIKPTDDGYLFAHALIREAILQTILRNDFRALHKAAARWYATQDRRLYAQHLAAAMDPEAAEAFLEVAQDARERFQREEALRLADAGLSCAPDIQAKGALLRVKADALRDAGQNDASIECFRSARDCAQTPLEICQSEIGIASAMRILDRIDDAYSVLDHAQDIAEKAGLIAELSTIHYLRGSLHFPRGDLEGCEAEHTTSLSYARRADLPRRQALALSGLGDAAYAQGRMFSAHEVIEKCLALCHEHDLADVESANLFMLATAKIYMNETETALDYALRSADLAAQLGMHRPEIVSRLTAGWILTSMARFEDARFEIQSGLDLATKIGALRFEPFLEETNARIAFYEGKGTEAAAIAENALRKLRDLGAETFIGPWVMSTVGLTTPDATRRKTVLAEAEALLAKGCVGHNYFRFYRNAMQASLNAGEHDEAARFADALEAYANEEPTPWSDFHIARTRAMLDVACGRADGETLKEITRRAVDAALFNSVPAITGPGSVSVPSDIM</sequence>
<evidence type="ECO:0000256" key="2">
    <source>
        <dbReference type="ARBA" id="ARBA00022840"/>
    </source>
</evidence>
<keyword evidence="5" id="KW-0456">Lyase</keyword>
<dbReference type="Gene3D" id="3.30.70.1230">
    <property type="entry name" value="Nucleotide cyclase"/>
    <property type="match status" value="1"/>
</dbReference>
<dbReference type="GO" id="GO:0005524">
    <property type="term" value="F:ATP binding"/>
    <property type="evidence" value="ECO:0007669"/>
    <property type="project" value="UniProtKB-KW"/>
</dbReference>
<dbReference type="InterPro" id="IPR027417">
    <property type="entry name" value="P-loop_NTPase"/>
</dbReference>
<feature type="domain" description="Guanylate cyclase" evidence="4">
    <location>
        <begin position="88"/>
        <end position="218"/>
    </location>
</feature>
<dbReference type="InterPro" id="IPR001054">
    <property type="entry name" value="A/G_cyclase"/>
</dbReference>
<dbReference type="PATRIC" id="fig|74031.6.peg.2179"/>
<keyword evidence="6" id="KW-1185">Reference proteome</keyword>
<dbReference type="Pfam" id="PF07647">
    <property type="entry name" value="SAM_2"/>
    <property type="match status" value="1"/>
</dbReference>